<dbReference type="InterPro" id="IPR032466">
    <property type="entry name" value="Metal_Hydrolase"/>
</dbReference>
<proteinExistence type="predicted"/>
<dbReference type="SUPFAM" id="SSF51556">
    <property type="entry name" value="Metallo-dependent hydrolases"/>
    <property type="match status" value="1"/>
</dbReference>
<dbReference type="PANTHER" id="PTHR35563:SF2">
    <property type="entry name" value="BARREL METAL-DEPENDENT HYDROLASE, PUTATIVE (AFU_ORTHOLOGUE AFUA_1G16240)-RELATED"/>
    <property type="match status" value="1"/>
</dbReference>
<dbReference type="VEuPathDB" id="FungiDB:ATCC64974_58820"/>
<dbReference type="VEuPathDB" id="FungiDB:ASPNIDRAFT2_36574"/>
<evidence type="ECO:0000313" key="3">
    <source>
        <dbReference type="Proteomes" id="UP000068243"/>
    </source>
</evidence>
<dbReference type="AlphaFoldDB" id="A0A124BZ29"/>
<dbReference type="EMBL" id="BCMY01000029">
    <property type="protein sequence ID" value="GAQ47407.1"/>
    <property type="molecule type" value="Genomic_DNA"/>
</dbReference>
<dbReference type="Proteomes" id="UP000068243">
    <property type="component" value="Unassembled WGS sequence"/>
</dbReference>
<comment type="caution">
    <text evidence="2">The sequence shown here is derived from an EMBL/GenBank/DDBJ whole genome shotgun (WGS) entry which is preliminary data.</text>
</comment>
<protein>
    <recommendedName>
        <fullName evidence="1">Amidohydrolase-related domain-containing protein</fullName>
    </recommendedName>
</protein>
<dbReference type="InterPro" id="IPR052358">
    <property type="entry name" value="Aro_Compnd_Degr_Hydrolases"/>
</dbReference>
<evidence type="ECO:0000313" key="2">
    <source>
        <dbReference type="EMBL" id="GAQ47407.1"/>
    </source>
</evidence>
<reference evidence="3" key="1">
    <citation type="journal article" date="2016" name="Genome Announc.">
        <title>Draft genome sequence of Aspergillus niger strain An76.</title>
        <authorList>
            <person name="Gong W."/>
            <person name="Cheng Z."/>
            <person name="Zhang H."/>
            <person name="Liu L."/>
            <person name="Gao P."/>
            <person name="Wang L."/>
        </authorList>
    </citation>
    <scope>NUCLEOTIDE SEQUENCE [LARGE SCALE GENOMIC DNA]</scope>
    <source>
        <strain evidence="3">An76</strain>
    </source>
</reference>
<dbReference type="VEuPathDB" id="FungiDB:M747DRAFT_160249"/>
<evidence type="ECO:0000259" key="1">
    <source>
        <dbReference type="Pfam" id="PF04909"/>
    </source>
</evidence>
<sequence>MTDFILPCDAWDCHLHVLDPLRFPFKVDRAYTPPPASLDSMVKHRHADRLMLVQASIEDGHAGLLAHLKECENLYPSIIIRGTICYHQNILEMTTEEFDYLHDAGVRCVRIHGIYGESSKRWEHVLEQVRELSASYGIRELGWTISAQLPLRAWASLKSFILDHYDTPNDVILIAEHNGCAEPTDIDSPEFGDFLDMLGSGKLYVKIGALYRRSPDDFHQMKGIIQALAKKAPDRLLWGSDWPHVMTGAEMTSAGSVEAELFTLREWLSRTEWCKMFVQNPRLLFDTRDNYR</sequence>
<dbReference type="Pfam" id="PF04909">
    <property type="entry name" value="Amidohydro_2"/>
    <property type="match status" value="1"/>
</dbReference>
<dbReference type="PANTHER" id="PTHR35563">
    <property type="entry name" value="BARREL METAL-DEPENDENT HYDROLASE, PUTATIVE (AFU_ORTHOLOGUE AFUA_1G16240)-RELATED"/>
    <property type="match status" value="1"/>
</dbReference>
<accession>A0A124BZ29</accession>
<organism evidence="2 3">
    <name type="scientific">Aspergillus niger</name>
    <dbReference type="NCBI Taxonomy" id="5061"/>
    <lineage>
        <taxon>Eukaryota</taxon>
        <taxon>Fungi</taxon>
        <taxon>Dikarya</taxon>
        <taxon>Ascomycota</taxon>
        <taxon>Pezizomycotina</taxon>
        <taxon>Eurotiomycetes</taxon>
        <taxon>Eurotiomycetidae</taxon>
        <taxon>Eurotiales</taxon>
        <taxon>Aspergillaceae</taxon>
        <taxon>Aspergillus</taxon>
        <taxon>Aspergillus subgen. Circumdati</taxon>
    </lineage>
</organism>
<feature type="domain" description="Amidohydrolase-related" evidence="1">
    <location>
        <begin position="11"/>
        <end position="286"/>
    </location>
</feature>
<dbReference type="InterPro" id="IPR006680">
    <property type="entry name" value="Amidohydro-rel"/>
</dbReference>
<dbReference type="OMA" id="HTHCFDP"/>
<dbReference type="GO" id="GO:0016787">
    <property type="term" value="F:hydrolase activity"/>
    <property type="evidence" value="ECO:0007669"/>
    <property type="project" value="InterPro"/>
</dbReference>
<dbReference type="OrthoDB" id="2135488at2759"/>
<dbReference type="VEuPathDB" id="FungiDB:An16g00450"/>
<gene>
    <name evidence="2" type="ORF">ABL_10068</name>
</gene>
<dbReference type="Gene3D" id="3.20.20.140">
    <property type="entry name" value="Metal-dependent hydrolases"/>
    <property type="match status" value="1"/>
</dbReference>
<name>A0A124BZ29_ASPNG</name>